<keyword evidence="2" id="KW-1185">Reference proteome</keyword>
<dbReference type="OrthoDB" id="9763676at2"/>
<dbReference type="RefSeq" id="WP_133879788.1">
    <property type="nucleotide sequence ID" value="NZ_MWIN01000033.1"/>
</dbReference>
<dbReference type="PANTHER" id="PTHR35370">
    <property type="entry name" value="CYTOPLASMIC PROTEIN-RELATED-RELATED"/>
    <property type="match status" value="1"/>
</dbReference>
<dbReference type="PANTHER" id="PTHR35370:SF1">
    <property type="entry name" value="TYPE VI SECRETION SYSTEM COMPONENT TSSF1"/>
    <property type="match status" value="1"/>
</dbReference>
<sequence length="625" mass="69500">MDPRLLRHYNGELAHLREMGAEFARQFPKIAARLGMDGVEVVDPYVERLMEGAAFLAARVQLKLDAEFPRFTERLLEIVYPQYLAPTPAMIVARFAPNLGDAVLASGFNIARGTSMKSLLGKGDSTACEFRTSQNVTLLPIEVTQAQYFSYAPDLPLTGLRDARRIKGGVRLRLRCGGGLKFNQLKFDRLPIYLSGADEIAYQLHELTLGSCIGVLGIDARRPAGWHHWLGPESVQPMGYEDDQALLPVTVRGFQGYRLLQEYHSFPQRFLFLELSGLSQIASRCADNELEIVLLFSRGTPSLESVVDASHFSLFCTPAINLFPKRTDRVHLTPGTHEYHVVVDRTRPMDFEIHDLQTVSGYGEGVQGERRFLPFYAAYQGSRTEHAAYFSIDREPRLLSEGQKRRGFRSSYIGSEVFISLVDAEEAPYPEALKQLSITALCTNRDLPLHMPLGTGKTDFTLDTMAPITGTLCVKGPSRPHTALREQGSGAWRFINHLSLNYLTLLDQQPQAGAAAMRELLGLYATGGDAATGKQIDGLRSIKVRPLVRRLPMPGPITFGRGLHIEVEVDEMAFQGASAFLFGSVMERFFARYVSVNAFTETALRGVARGEIMLWRARVGGRAIL</sequence>
<reference evidence="1 2" key="1">
    <citation type="submission" date="2019-03" db="EMBL/GenBank/DDBJ databases">
        <title>Genomic Encyclopedia of Type Strains, Phase IV (KMG-IV): sequencing the most valuable type-strain genomes for metagenomic binning, comparative biology and taxonomic classification.</title>
        <authorList>
            <person name="Goeker M."/>
        </authorList>
    </citation>
    <scope>NUCLEOTIDE SEQUENCE [LARGE SCALE GENOMIC DNA]</scope>
    <source>
        <strain evidence="1 2">DSM 26377</strain>
    </source>
</reference>
<dbReference type="EMBL" id="SOBT01000008">
    <property type="protein sequence ID" value="TDU31179.1"/>
    <property type="molecule type" value="Genomic_DNA"/>
</dbReference>
<dbReference type="NCBIfam" id="TIGR03359">
    <property type="entry name" value="VI_chp_6"/>
    <property type="match status" value="1"/>
</dbReference>
<dbReference type="Proteomes" id="UP000295341">
    <property type="component" value="Unassembled WGS sequence"/>
</dbReference>
<accession>A0A4R7PC30</accession>
<organism evidence="1 2">
    <name type="scientific">Panacagrimonas perspica</name>
    <dbReference type="NCBI Taxonomy" id="381431"/>
    <lineage>
        <taxon>Bacteria</taxon>
        <taxon>Pseudomonadati</taxon>
        <taxon>Pseudomonadota</taxon>
        <taxon>Gammaproteobacteria</taxon>
        <taxon>Nevskiales</taxon>
        <taxon>Nevskiaceae</taxon>
        <taxon>Panacagrimonas</taxon>
    </lineage>
</organism>
<protein>
    <submittedName>
        <fullName evidence="1">Type VI secretion system protein ImpG</fullName>
    </submittedName>
</protein>
<evidence type="ECO:0000313" key="1">
    <source>
        <dbReference type="EMBL" id="TDU31179.1"/>
    </source>
</evidence>
<dbReference type="Pfam" id="PF05947">
    <property type="entry name" value="T6SS_TssF"/>
    <property type="match status" value="1"/>
</dbReference>
<proteinExistence type="predicted"/>
<evidence type="ECO:0000313" key="2">
    <source>
        <dbReference type="Proteomes" id="UP000295341"/>
    </source>
</evidence>
<dbReference type="AlphaFoldDB" id="A0A4R7PC30"/>
<gene>
    <name evidence="1" type="ORF">DFR24_0538</name>
</gene>
<dbReference type="InterPro" id="IPR010272">
    <property type="entry name" value="T6SS_TssF"/>
</dbReference>
<comment type="caution">
    <text evidence="1">The sequence shown here is derived from an EMBL/GenBank/DDBJ whole genome shotgun (WGS) entry which is preliminary data.</text>
</comment>
<name>A0A4R7PC30_9GAMM</name>
<dbReference type="PIRSF" id="PIRSF028304">
    <property type="entry name" value="UCP028304"/>
    <property type="match status" value="1"/>
</dbReference>